<evidence type="ECO:0000313" key="6">
    <source>
        <dbReference type="Proteomes" id="UP001188597"/>
    </source>
</evidence>
<evidence type="ECO:0000256" key="3">
    <source>
        <dbReference type="ARBA" id="ARBA00023295"/>
    </source>
</evidence>
<dbReference type="GO" id="GO:0008422">
    <property type="term" value="F:beta-glucosidase activity"/>
    <property type="evidence" value="ECO:0007669"/>
    <property type="project" value="TreeGrafter"/>
</dbReference>
<dbReference type="PANTHER" id="PTHR10353:SF137">
    <property type="entry name" value="MYROSINASE 3-RELATED"/>
    <property type="match status" value="1"/>
</dbReference>
<dbReference type="SUPFAM" id="SSF51445">
    <property type="entry name" value="(Trans)glycosidases"/>
    <property type="match status" value="1"/>
</dbReference>
<comment type="caution">
    <text evidence="5">The sequence shown here is derived from an EMBL/GenBank/DDBJ whole genome shotgun (WGS) entry which is preliminary data.</text>
</comment>
<dbReference type="Gene3D" id="3.20.20.80">
    <property type="entry name" value="Glycosidases"/>
    <property type="match status" value="1"/>
</dbReference>
<keyword evidence="6" id="KW-1185">Reference proteome</keyword>
<dbReference type="Pfam" id="PF00232">
    <property type="entry name" value="Glyco_hydro_1"/>
    <property type="match status" value="1"/>
</dbReference>
<comment type="similarity">
    <text evidence="1 4">Belongs to the glycosyl hydrolase 1 family.</text>
</comment>
<name>A0AA89BGF0_9ASTE</name>
<dbReference type="EMBL" id="JAVXUP010000169">
    <property type="protein sequence ID" value="KAK3035642.1"/>
    <property type="molecule type" value="Genomic_DNA"/>
</dbReference>
<dbReference type="AlphaFoldDB" id="A0AA89BGF0"/>
<evidence type="ECO:0000313" key="5">
    <source>
        <dbReference type="EMBL" id="KAK3035642.1"/>
    </source>
</evidence>
<keyword evidence="2" id="KW-0378">Hydrolase</keyword>
<keyword evidence="3" id="KW-0326">Glycosidase</keyword>
<evidence type="ECO:0000256" key="4">
    <source>
        <dbReference type="RuleBase" id="RU003690"/>
    </source>
</evidence>
<accession>A0AA89BGF0</accession>
<dbReference type="PRINTS" id="PR00131">
    <property type="entry name" value="GLHYDRLASE1"/>
</dbReference>
<dbReference type="PANTHER" id="PTHR10353">
    <property type="entry name" value="GLYCOSYL HYDROLASE"/>
    <property type="match status" value="1"/>
</dbReference>
<dbReference type="Proteomes" id="UP001188597">
    <property type="component" value="Unassembled WGS sequence"/>
</dbReference>
<reference evidence="5" key="1">
    <citation type="submission" date="2022-12" db="EMBL/GenBank/DDBJ databases">
        <title>Draft genome assemblies for two species of Escallonia (Escalloniales).</title>
        <authorList>
            <person name="Chanderbali A."/>
            <person name="Dervinis C."/>
            <person name="Anghel I."/>
            <person name="Soltis D."/>
            <person name="Soltis P."/>
            <person name="Zapata F."/>
        </authorList>
    </citation>
    <scope>NUCLEOTIDE SEQUENCE</scope>
    <source>
        <strain evidence="5">UCBG64.0493</strain>
        <tissue evidence="5">Leaf</tissue>
    </source>
</reference>
<dbReference type="InterPro" id="IPR001360">
    <property type="entry name" value="Glyco_hydro_1"/>
</dbReference>
<protein>
    <submittedName>
        <fullName evidence="5">Uncharacterized protein</fullName>
    </submittedName>
</protein>
<organism evidence="5 6">
    <name type="scientific">Escallonia herrerae</name>
    <dbReference type="NCBI Taxonomy" id="1293975"/>
    <lineage>
        <taxon>Eukaryota</taxon>
        <taxon>Viridiplantae</taxon>
        <taxon>Streptophyta</taxon>
        <taxon>Embryophyta</taxon>
        <taxon>Tracheophyta</taxon>
        <taxon>Spermatophyta</taxon>
        <taxon>Magnoliopsida</taxon>
        <taxon>eudicotyledons</taxon>
        <taxon>Gunneridae</taxon>
        <taxon>Pentapetalae</taxon>
        <taxon>asterids</taxon>
        <taxon>campanulids</taxon>
        <taxon>Escalloniales</taxon>
        <taxon>Escalloniaceae</taxon>
        <taxon>Escallonia</taxon>
    </lineage>
</organism>
<dbReference type="InterPro" id="IPR017853">
    <property type="entry name" value="GH"/>
</dbReference>
<evidence type="ECO:0000256" key="2">
    <source>
        <dbReference type="ARBA" id="ARBA00022801"/>
    </source>
</evidence>
<evidence type="ECO:0000256" key="1">
    <source>
        <dbReference type="ARBA" id="ARBA00010838"/>
    </source>
</evidence>
<sequence length="165" mass="18713">MTVPLPRYMALVTCGDYPESMKEFARSRLPKFTKEQSNMLKGSIYFLGLNYYTANYVSDGLEVNNGLLSYNTDPQVTYSTERNGVPIGPTSASNWLYIYSEGLYKLLGHIKKTYNDPLIYITKNGVDEANDVKLTLSEARIDTTRLSDGVNVKGYFIWSLLDNFE</sequence>
<dbReference type="GO" id="GO:0005975">
    <property type="term" value="P:carbohydrate metabolic process"/>
    <property type="evidence" value="ECO:0007669"/>
    <property type="project" value="InterPro"/>
</dbReference>
<gene>
    <name evidence="5" type="ORF">RJ639_033170</name>
</gene>
<proteinExistence type="inferred from homology"/>